<gene>
    <name evidence="2" type="ORF">NEMBOFW57_004796</name>
</gene>
<sequence length="552" mass="59247">MVETGAVKNERGARLDTLDVLEGTQEKTSNAQNNNNREVEESDEEKPIIICGLVSNNLTNDELRKTELWRYLMVYLPPATQLPNDFLGAELLALGRRRDLPHRWKFQLAGGHPTVKTLCAVLVYLTGVPKSSPCETCANTDNPEATEGKPTANILPFPDCVGLPAAASFKFREYFGAGACCNLFYQSVPTKERSRCVSRFSLSSSDLGGTLPSDVTKSVAHEKDKSSGPQSPDKNSCDDGRHHNGDGSGSGSETSIAFSPTAARSSPGYKTALSARMAGRPKVVSIRKASRTAPVAKAKRQSSIRRLAAKLGAKAARREVAVYKPSGDVVAEEAEEDEKASQDTATEGSNGKRRSRRLLEQQREHPRPESKQSATSRASSGGGGSPSKPSKLRKKENKGSNTSPASSSKTSGHASDGGLREKPEAEPSQSLMMADWEIAPGRIRVGTGEDVDNIAFSSSYLAQGRAVPVVDGTTFQVIEIQPGGSLRWAAEESRTRLCSVARGIIRVKLPEREFPIGPNGMWKVAQGVACTVVNPFYLGAVVHVTIIGEEGL</sequence>
<feature type="region of interest" description="Disordered" evidence="1">
    <location>
        <begin position="1"/>
        <end position="42"/>
    </location>
</feature>
<feature type="compositionally biased region" description="Low complexity" evidence="1">
    <location>
        <begin position="399"/>
        <end position="414"/>
    </location>
</feature>
<keyword evidence="3" id="KW-1185">Reference proteome</keyword>
<dbReference type="EMBL" id="JAHCVI010000002">
    <property type="protein sequence ID" value="KAG7288445.1"/>
    <property type="molecule type" value="Genomic_DNA"/>
</dbReference>
<evidence type="ECO:0000256" key="1">
    <source>
        <dbReference type="SAM" id="MobiDB-lite"/>
    </source>
</evidence>
<organism evidence="2 3">
    <name type="scientific">Staphylotrichum longicolle</name>
    <dbReference type="NCBI Taxonomy" id="669026"/>
    <lineage>
        <taxon>Eukaryota</taxon>
        <taxon>Fungi</taxon>
        <taxon>Dikarya</taxon>
        <taxon>Ascomycota</taxon>
        <taxon>Pezizomycotina</taxon>
        <taxon>Sordariomycetes</taxon>
        <taxon>Sordariomycetidae</taxon>
        <taxon>Sordariales</taxon>
        <taxon>Chaetomiaceae</taxon>
        <taxon>Staphylotrichum</taxon>
    </lineage>
</organism>
<dbReference type="Proteomes" id="UP001197093">
    <property type="component" value="Unassembled WGS sequence"/>
</dbReference>
<feature type="compositionally biased region" description="Polar residues" evidence="1">
    <location>
        <begin position="251"/>
        <end position="264"/>
    </location>
</feature>
<protein>
    <submittedName>
        <fullName evidence="2">Uncharacterized protein</fullName>
    </submittedName>
</protein>
<reference evidence="2" key="1">
    <citation type="submission" date="2023-02" db="EMBL/GenBank/DDBJ databases">
        <authorList>
            <person name="Palmer J.M."/>
        </authorList>
    </citation>
    <scope>NUCLEOTIDE SEQUENCE</scope>
    <source>
        <strain evidence="2">FW57</strain>
    </source>
</reference>
<dbReference type="AlphaFoldDB" id="A0AAD4EW37"/>
<feature type="compositionally biased region" description="Basic and acidic residues" evidence="1">
    <location>
        <begin position="235"/>
        <end position="245"/>
    </location>
</feature>
<feature type="compositionally biased region" description="Basic and acidic residues" evidence="1">
    <location>
        <begin position="8"/>
        <end position="17"/>
    </location>
</feature>
<accession>A0AAD4EW37</accession>
<feature type="compositionally biased region" description="Basic and acidic residues" evidence="1">
    <location>
        <begin position="357"/>
        <end position="370"/>
    </location>
</feature>
<feature type="compositionally biased region" description="Polar residues" evidence="1">
    <location>
        <begin position="26"/>
        <end position="36"/>
    </location>
</feature>
<name>A0AAD4EW37_9PEZI</name>
<feature type="region of interest" description="Disordered" evidence="1">
    <location>
        <begin position="329"/>
        <end position="430"/>
    </location>
</feature>
<evidence type="ECO:0000313" key="2">
    <source>
        <dbReference type="EMBL" id="KAG7288445.1"/>
    </source>
</evidence>
<comment type="caution">
    <text evidence="2">The sequence shown here is derived from an EMBL/GenBank/DDBJ whole genome shotgun (WGS) entry which is preliminary data.</text>
</comment>
<feature type="region of interest" description="Disordered" evidence="1">
    <location>
        <begin position="211"/>
        <end position="302"/>
    </location>
</feature>
<proteinExistence type="predicted"/>
<evidence type="ECO:0000313" key="3">
    <source>
        <dbReference type="Proteomes" id="UP001197093"/>
    </source>
</evidence>